<feature type="compositionally biased region" description="Basic residues" evidence="5">
    <location>
        <begin position="355"/>
        <end position="368"/>
    </location>
</feature>
<protein>
    <recommendedName>
        <fullName evidence="8">DUF1682-domain-containing protein</fullName>
    </recommendedName>
</protein>
<dbReference type="AlphaFoldDB" id="A0A8H7XYQ6"/>
<evidence type="ECO:0000256" key="6">
    <source>
        <dbReference type="SAM" id="Phobius"/>
    </source>
</evidence>
<evidence type="ECO:0000256" key="5">
    <source>
        <dbReference type="SAM" id="MobiDB-lite"/>
    </source>
</evidence>
<dbReference type="GO" id="GO:0016020">
    <property type="term" value="C:membrane"/>
    <property type="evidence" value="ECO:0007669"/>
    <property type="project" value="UniProtKB-SubCell"/>
</dbReference>
<name>A0A8H7XYQ6_PSICU</name>
<dbReference type="GO" id="GO:0032469">
    <property type="term" value="P:endoplasmic reticulum calcium ion homeostasis"/>
    <property type="evidence" value="ECO:0007669"/>
    <property type="project" value="InterPro"/>
</dbReference>
<proteinExistence type="predicted"/>
<organism evidence="7">
    <name type="scientific">Psilocybe cubensis</name>
    <name type="common">Psychedelic mushroom</name>
    <name type="synonym">Stropharia cubensis</name>
    <dbReference type="NCBI Taxonomy" id="181762"/>
    <lineage>
        <taxon>Eukaryota</taxon>
        <taxon>Fungi</taxon>
        <taxon>Dikarya</taxon>
        <taxon>Basidiomycota</taxon>
        <taxon>Agaricomycotina</taxon>
        <taxon>Agaricomycetes</taxon>
        <taxon>Agaricomycetidae</taxon>
        <taxon>Agaricales</taxon>
        <taxon>Agaricineae</taxon>
        <taxon>Strophariaceae</taxon>
        <taxon>Psilocybe</taxon>
    </lineage>
</organism>
<evidence type="ECO:0000256" key="2">
    <source>
        <dbReference type="ARBA" id="ARBA00022692"/>
    </source>
</evidence>
<feature type="transmembrane region" description="Helical" evidence="6">
    <location>
        <begin position="44"/>
        <end position="61"/>
    </location>
</feature>
<gene>
    <name evidence="7" type="ORF">JR316_005828</name>
</gene>
<evidence type="ECO:0000256" key="1">
    <source>
        <dbReference type="ARBA" id="ARBA00004167"/>
    </source>
</evidence>
<keyword evidence="3 6" id="KW-1133">Transmembrane helix</keyword>
<feature type="compositionally biased region" description="Basic and acidic residues" evidence="5">
    <location>
        <begin position="338"/>
        <end position="354"/>
    </location>
</feature>
<dbReference type="InterPro" id="IPR012879">
    <property type="entry name" value="CCDC47"/>
</dbReference>
<evidence type="ECO:0000256" key="3">
    <source>
        <dbReference type="ARBA" id="ARBA00022989"/>
    </source>
</evidence>
<comment type="subcellular location">
    <subcellularLocation>
        <location evidence="1">Membrane</location>
        <topology evidence="1">Single-pass membrane protein</topology>
    </subcellularLocation>
</comment>
<dbReference type="GO" id="GO:0005783">
    <property type="term" value="C:endoplasmic reticulum"/>
    <property type="evidence" value="ECO:0007669"/>
    <property type="project" value="InterPro"/>
</dbReference>
<evidence type="ECO:0000313" key="7">
    <source>
        <dbReference type="EMBL" id="KAG5169272.1"/>
    </source>
</evidence>
<accession>A0A8H7XYQ6</accession>
<dbReference type="OrthoDB" id="10039147at2759"/>
<dbReference type="Pfam" id="PF07946">
    <property type="entry name" value="CCDC47"/>
    <property type="match status" value="1"/>
</dbReference>
<reference evidence="7" key="1">
    <citation type="submission" date="2021-02" db="EMBL/GenBank/DDBJ databases">
        <title>Psilocybe cubensis genome.</title>
        <authorList>
            <person name="Mckernan K.J."/>
            <person name="Crawford S."/>
            <person name="Trippe A."/>
            <person name="Kane L.T."/>
            <person name="Mclaughlin S."/>
        </authorList>
    </citation>
    <scope>NUCLEOTIDE SEQUENCE [LARGE SCALE GENOMIC DNA]</scope>
    <source>
        <strain evidence="7">MGC-MH-2018</strain>
    </source>
</reference>
<keyword evidence="2 6" id="KW-0812">Transmembrane</keyword>
<sequence length="368" mass="42247">MASFLNTFFQSITPPPVVTPEHYDGYELRWKALVFRPALLRTEAYLLVGILFYVLFGYLGASVNARKAKNWLAVHLPTYERQFSRPQAKGGLISDGNSDFFNFSTGRRNVASLHTIFTLRPRHDFFQWVFQLGRTFVDLHYRPVDDVQLDFKLAPGALADNFVWAVVAKDELLSVKNNRWDLTFLRSGENPTLPPHFVVMTEFADVTENLLKPLGNFSLLSVLQDPKILPFFRSLSITDQPRERPVLPLAPEEREKHVILTLSADSSYAEETIPLVNSIFQLIDSLNKISLRPETKSKLKRFREDMDKALKEDAEKEAKEEAQDAKIAAKRKAEQERIAKLSAADQKKELEKERKRTLRKSQGKVVRK</sequence>
<feature type="region of interest" description="Disordered" evidence="5">
    <location>
        <begin position="338"/>
        <end position="368"/>
    </location>
</feature>
<keyword evidence="4 6" id="KW-0472">Membrane</keyword>
<evidence type="ECO:0000256" key="4">
    <source>
        <dbReference type="ARBA" id="ARBA00023136"/>
    </source>
</evidence>
<comment type="caution">
    <text evidence="7">The sequence shown here is derived from an EMBL/GenBank/DDBJ whole genome shotgun (WGS) entry which is preliminary data.</text>
</comment>
<evidence type="ECO:0008006" key="8">
    <source>
        <dbReference type="Google" id="ProtNLM"/>
    </source>
</evidence>
<dbReference type="EMBL" id="JAFIQS010000005">
    <property type="protein sequence ID" value="KAG5169272.1"/>
    <property type="molecule type" value="Genomic_DNA"/>
</dbReference>
<dbReference type="PANTHER" id="PTHR12883">
    <property type="entry name" value="ADIPOCYTE-SPECIFIC PROTEIN 4-RELATED"/>
    <property type="match status" value="1"/>
</dbReference>
<dbReference type="PANTHER" id="PTHR12883:SF0">
    <property type="entry name" value="PAT COMPLEX SUBUNIT CCDC47"/>
    <property type="match status" value="1"/>
</dbReference>
<dbReference type="GO" id="GO:0005509">
    <property type="term" value="F:calcium ion binding"/>
    <property type="evidence" value="ECO:0007669"/>
    <property type="project" value="InterPro"/>
</dbReference>